<evidence type="ECO:0000313" key="2">
    <source>
        <dbReference type="Proteomes" id="UP001595621"/>
    </source>
</evidence>
<gene>
    <name evidence="1" type="ORF">ACFOE0_07355</name>
</gene>
<dbReference type="Proteomes" id="UP001595621">
    <property type="component" value="Unassembled WGS sequence"/>
</dbReference>
<organism evidence="1 2">
    <name type="scientific">Shewanella submarina</name>
    <dbReference type="NCBI Taxonomy" id="2016376"/>
    <lineage>
        <taxon>Bacteria</taxon>
        <taxon>Pseudomonadati</taxon>
        <taxon>Pseudomonadota</taxon>
        <taxon>Gammaproteobacteria</taxon>
        <taxon>Alteromonadales</taxon>
        <taxon>Shewanellaceae</taxon>
        <taxon>Shewanella</taxon>
    </lineage>
</organism>
<proteinExistence type="predicted"/>
<comment type="caution">
    <text evidence="1">The sequence shown here is derived from an EMBL/GenBank/DDBJ whole genome shotgun (WGS) entry which is preliminary data.</text>
</comment>
<keyword evidence="2" id="KW-1185">Reference proteome</keyword>
<name>A0ABV7GCJ3_9GAMM</name>
<dbReference type="EMBL" id="JBHRTD010000006">
    <property type="protein sequence ID" value="MFC3138009.1"/>
    <property type="molecule type" value="Genomic_DNA"/>
</dbReference>
<dbReference type="RefSeq" id="WP_248934810.1">
    <property type="nucleotide sequence ID" value="NZ_JAKILF010000002.1"/>
</dbReference>
<reference evidence="2" key="1">
    <citation type="journal article" date="2019" name="Int. J. Syst. Evol. Microbiol.">
        <title>The Global Catalogue of Microorganisms (GCM) 10K type strain sequencing project: providing services to taxonomists for standard genome sequencing and annotation.</title>
        <authorList>
            <consortium name="The Broad Institute Genomics Platform"/>
            <consortium name="The Broad Institute Genome Sequencing Center for Infectious Disease"/>
            <person name="Wu L."/>
            <person name="Ma J."/>
        </authorList>
    </citation>
    <scope>NUCLEOTIDE SEQUENCE [LARGE SCALE GENOMIC DNA]</scope>
    <source>
        <strain evidence="2">KCTC 52277</strain>
    </source>
</reference>
<evidence type="ECO:0000313" key="1">
    <source>
        <dbReference type="EMBL" id="MFC3138009.1"/>
    </source>
</evidence>
<protein>
    <submittedName>
        <fullName evidence="1">Uncharacterized protein</fullName>
    </submittedName>
</protein>
<sequence>MSQDNGLAPLEAVKEYAFINHRAGNKQRKRIWELTLPECRSRAKIHESPGDDDNERILTLKLGKKVLDLTRIQPGCSRLKVPLNKVKSVKAHLLDAVAQGLFDSELLTAQQLLQPGSTAS</sequence>
<accession>A0ABV7GCJ3</accession>